<accession>A0A1A9ZBR1</accession>
<reference evidence="1" key="2">
    <citation type="submission" date="2020-05" db="UniProtKB">
        <authorList>
            <consortium name="EnsemblMetazoa"/>
        </authorList>
    </citation>
    <scope>IDENTIFICATION</scope>
    <source>
        <strain evidence="1">IAEA</strain>
    </source>
</reference>
<proteinExistence type="predicted"/>
<evidence type="ECO:0000313" key="1">
    <source>
        <dbReference type="EnsemblMetazoa" id="GPAI009823-PA"/>
    </source>
</evidence>
<sequence>MNKICFQNCRCVGDVVVHFKLFNMRFFEFLAVEKFVQTNLMSIIMDFILMFNGIFPSYTQTPENFNDCRGCLHISMQSFRSKDLKTTKPTTVQPWNLKMGASRHQHLKRRKRLKENR</sequence>
<name>A0A1A9ZBR1_GLOPL</name>
<dbReference type="VEuPathDB" id="VectorBase:GPAI009823"/>
<dbReference type="Proteomes" id="UP000092445">
    <property type="component" value="Unassembled WGS sequence"/>
</dbReference>
<dbReference type="AlphaFoldDB" id="A0A1A9ZBR1"/>
<organism evidence="1 2">
    <name type="scientific">Glossina pallidipes</name>
    <name type="common">Tsetse fly</name>
    <dbReference type="NCBI Taxonomy" id="7398"/>
    <lineage>
        <taxon>Eukaryota</taxon>
        <taxon>Metazoa</taxon>
        <taxon>Ecdysozoa</taxon>
        <taxon>Arthropoda</taxon>
        <taxon>Hexapoda</taxon>
        <taxon>Insecta</taxon>
        <taxon>Pterygota</taxon>
        <taxon>Neoptera</taxon>
        <taxon>Endopterygota</taxon>
        <taxon>Diptera</taxon>
        <taxon>Brachycera</taxon>
        <taxon>Muscomorpha</taxon>
        <taxon>Hippoboscoidea</taxon>
        <taxon>Glossinidae</taxon>
        <taxon>Glossina</taxon>
    </lineage>
</organism>
<evidence type="ECO:0000313" key="2">
    <source>
        <dbReference type="Proteomes" id="UP000092445"/>
    </source>
</evidence>
<keyword evidence="2" id="KW-1185">Reference proteome</keyword>
<dbReference type="EnsemblMetazoa" id="GPAI009823-RA">
    <property type="protein sequence ID" value="GPAI009823-PA"/>
    <property type="gene ID" value="GPAI009823"/>
</dbReference>
<protein>
    <submittedName>
        <fullName evidence="1">Uncharacterized protein</fullName>
    </submittedName>
</protein>
<reference evidence="2" key="1">
    <citation type="submission" date="2014-03" db="EMBL/GenBank/DDBJ databases">
        <authorList>
            <person name="Aksoy S."/>
            <person name="Warren W."/>
            <person name="Wilson R.K."/>
        </authorList>
    </citation>
    <scope>NUCLEOTIDE SEQUENCE [LARGE SCALE GENOMIC DNA]</scope>
    <source>
        <strain evidence="2">IAEA</strain>
    </source>
</reference>